<dbReference type="PANTHER" id="PTHR11669">
    <property type="entry name" value="REPLICATION FACTOR C / DNA POLYMERASE III GAMMA-TAU SUBUNIT"/>
    <property type="match status" value="1"/>
</dbReference>
<keyword evidence="5" id="KW-0067">ATP-binding</keyword>
<dbReference type="InterPro" id="IPR027417">
    <property type="entry name" value="P-loop_NTPase"/>
</dbReference>
<evidence type="ECO:0000256" key="6">
    <source>
        <dbReference type="ARBA" id="ARBA00023242"/>
    </source>
</evidence>
<dbReference type="FunFam" id="1.20.272.10:FF:000006">
    <property type="entry name" value="Replication factor C subunit 2"/>
    <property type="match status" value="1"/>
</dbReference>
<evidence type="ECO:0000256" key="1">
    <source>
        <dbReference type="ARBA" id="ARBA00004123"/>
    </source>
</evidence>
<accession>A0AAD7ZYP4</accession>
<dbReference type="GO" id="GO:0005634">
    <property type="term" value="C:nucleus"/>
    <property type="evidence" value="ECO:0007669"/>
    <property type="project" value="UniProtKB-SubCell"/>
</dbReference>
<keyword evidence="3" id="KW-0235">DNA replication</keyword>
<comment type="similarity">
    <text evidence="2">Belongs to the activator 1 small subunits family.</text>
</comment>
<reference evidence="10" key="1">
    <citation type="journal article" date="2023" name="IScience">
        <title>Live-bearing cockroach genome reveals convergent evolutionary mechanisms linked to viviparity in insects and beyond.</title>
        <authorList>
            <person name="Fouks B."/>
            <person name="Harrison M.C."/>
            <person name="Mikhailova A.A."/>
            <person name="Marchal E."/>
            <person name="English S."/>
            <person name="Carruthers M."/>
            <person name="Jennings E.C."/>
            <person name="Chiamaka E.L."/>
            <person name="Frigard R.A."/>
            <person name="Pippel M."/>
            <person name="Attardo G.M."/>
            <person name="Benoit J.B."/>
            <person name="Bornberg-Bauer E."/>
            <person name="Tobe S.S."/>
        </authorList>
    </citation>
    <scope>NUCLEOTIDE SEQUENCE</scope>
    <source>
        <strain evidence="10">Stay&amp;Tobe</strain>
    </source>
</reference>
<evidence type="ECO:0000313" key="10">
    <source>
        <dbReference type="EMBL" id="KAJ9589035.1"/>
    </source>
</evidence>
<evidence type="ECO:0000256" key="3">
    <source>
        <dbReference type="ARBA" id="ARBA00022705"/>
    </source>
</evidence>
<feature type="domain" description="AAA+ ATPase" evidence="9">
    <location>
        <begin position="62"/>
        <end position="227"/>
    </location>
</feature>
<organism evidence="10 11">
    <name type="scientific">Diploptera punctata</name>
    <name type="common">Pacific beetle cockroach</name>
    <dbReference type="NCBI Taxonomy" id="6984"/>
    <lineage>
        <taxon>Eukaryota</taxon>
        <taxon>Metazoa</taxon>
        <taxon>Ecdysozoa</taxon>
        <taxon>Arthropoda</taxon>
        <taxon>Hexapoda</taxon>
        <taxon>Insecta</taxon>
        <taxon>Pterygota</taxon>
        <taxon>Neoptera</taxon>
        <taxon>Polyneoptera</taxon>
        <taxon>Dictyoptera</taxon>
        <taxon>Blattodea</taxon>
        <taxon>Blaberoidea</taxon>
        <taxon>Blaberidae</taxon>
        <taxon>Diplopterinae</taxon>
        <taxon>Diploptera</taxon>
    </lineage>
</organism>
<dbReference type="GO" id="GO:0006281">
    <property type="term" value="P:DNA repair"/>
    <property type="evidence" value="ECO:0007669"/>
    <property type="project" value="TreeGrafter"/>
</dbReference>
<dbReference type="Pfam" id="PF00004">
    <property type="entry name" value="AAA"/>
    <property type="match status" value="1"/>
</dbReference>
<protein>
    <recommendedName>
        <fullName evidence="7">Replication factor C subunit 2</fullName>
    </recommendedName>
</protein>
<evidence type="ECO:0000256" key="4">
    <source>
        <dbReference type="ARBA" id="ARBA00022741"/>
    </source>
</evidence>
<dbReference type="InterPro" id="IPR003593">
    <property type="entry name" value="AAA+_ATPase"/>
</dbReference>
<dbReference type="AlphaFoldDB" id="A0AAD7ZYP4"/>
<keyword evidence="4" id="KW-0547">Nucleotide-binding</keyword>
<keyword evidence="6" id="KW-0539">Nucleus</keyword>
<comment type="subcellular location">
    <subcellularLocation>
        <location evidence="1">Nucleus</location>
    </subcellularLocation>
</comment>
<dbReference type="GO" id="GO:0005663">
    <property type="term" value="C:DNA replication factor C complex"/>
    <property type="evidence" value="ECO:0007669"/>
    <property type="project" value="TreeGrafter"/>
</dbReference>
<feature type="region of interest" description="Disordered" evidence="8">
    <location>
        <begin position="1"/>
        <end position="31"/>
    </location>
</feature>
<dbReference type="NCBIfam" id="NF001679">
    <property type="entry name" value="PRK00440.1"/>
    <property type="match status" value="1"/>
</dbReference>
<dbReference type="InterPro" id="IPR050238">
    <property type="entry name" value="DNA_Rep/Repair_Clamp_Loader"/>
</dbReference>
<dbReference type="Proteomes" id="UP001233999">
    <property type="component" value="Unassembled WGS sequence"/>
</dbReference>
<evidence type="ECO:0000256" key="8">
    <source>
        <dbReference type="SAM" id="MobiDB-lite"/>
    </source>
</evidence>
<evidence type="ECO:0000256" key="5">
    <source>
        <dbReference type="ARBA" id="ARBA00022840"/>
    </source>
</evidence>
<dbReference type="SUPFAM" id="SSF52540">
    <property type="entry name" value="P-loop containing nucleoside triphosphate hydrolases"/>
    <property type="match status" value="1"/>
</dbReference>
<proteinExistence type="inferred from homology"/>
<dbReference type="Pfam" id="PF08542">
    <property type="entry name" value="Rep_fac_C"/>
    <property type="match status" value="1"/>
</dbReference>
<dbReference type="FunFam" id="1.10.8.60:FF:000012">
    <property type="entry name" value="Replication factor C subunit 4"/>
    <property type="match status" value="1"/>
</dbReference>
<dbReference type="GO" id="GO:0006261">
    <property type="term" value="P:DNA-templated DNA replication"/>
    <property type="evidence" value="ECO:0007669"/>
    <property type="project" value="TreeGrafter"/>
</dbReference>
<dbReference type="GO" id="GO:0003677">
    <property type="term" value="F:DNA binding"/>
    <property type="evidence" value="ECO:0007669"/>
    <property type="project" value="InterPro"/>
</dbReference>
<dbReference type="FunFam" id="3.40.50.300:FF:000107">
    <property type="entry name" value="Replication factor C subunit 4"/>
    <property type="match status" value="1"/>
</dbReference>
<dbReference type="InterPro" id="IPR013748">
    <property type="entry name" value="Rep_factorC_C"/>
</dbReference>
<evidence type="ECO:0000256" key="2">
    <source>
        <dbReference type="ARBA" id="ARBA00005378"/>
    </source>
</evidence>
<dbReference type="EMBL" id="JASPKZ010005287">
    <property type="protein sequence ID" value="KAJ9589035.1"/>
    <property type="molecule type" value="Genomic_DNA"/>
</dbReference>
<sequence length="349" mass="38805">MEVDIESQPSTSKTDSVLQQPEGKKSQHNLPWIEKYRPHTFQDIVGNEDTVSRLEVFAKTGNVPNIIIAGPPGVGKTTTILCLARILLGPAFSSAVLELNASNDRGIDVVRNKIKMFAQQKVTLPPGQHKIIILDEADSMTDGAQQALRRTMELYSRTTRFALACNNSEKIIEAIQSRCAMLRYGRLTDAQVLAKVIDVCQKEQLSYSQDGLEAIVFTAQGDMRQALNNLQSTHNGFKHISSENVFKVCDEPHPLLVRDMLQHCVDGDLSKAYKIMAHLWKLGYAAEDIIGNIFRVSKNMQIPEELKLDFIKEIGLTHLRIVDGITTLLQLTGLLGRFCQAAAEFAESS</sequence>
<evidence type="ECO:0000313" key="11">
    <source>
        <dbReference type="Proteomes" id="UP001233999"/>
    </source>
</evidence>
<dbReference type="GO" id="GO:0003689">
    <property type="term" value="F:DNA clamp loader activity"/>
    <property type="evidence" value="ECO:0007669"/>
    <property type="project" value="TreeGrafter"/>
</dbReference>
<reference evidence="10" key="2">
    <citation type="submission" date="2023-05" db="EMBL/GenBank/DDBJ databases">
        <authorList>
            <person name="Fouks B."/>
        </authorList>
    </citation>
    <scope>NUCLEOTIDE SEQUENCE</scope>
    <source>
        <strain evidence="10">Stay&amp;Tobe</strain>
        <tissue evidence="10">Testes</tissue>
    </source>
</reference>
<dbReference type="CDD" id="cd18140">
    <property type="entry name" value="HLD_clamp_RFC"/>
    <property type="match status" value="1"/>
</dbReference>
<dbReference type="PANTHER" id="PTHR11669:SF5">
    <property type="entry name" value="REPLICATION FACTOR C SUBUNIT 2"/>
    <property type="match status" value="1"/>
</dbReference>
<feature type="compositionally biased region" description="Polar residues" evidence="8">
    <location>
        <begin position="7"/>
        <end position="19"/>
    </location>
</feature>
<dbReference type="GO" id="GO:0016887">
    <property type="term" value="F:ATP hydrolysis activity"/>
    <property type="evidence" value="ECO:0007669"/>
    <property type="project" value="InterPro"/>
</dbReference>
<evidence type="ECO:0000256" key="7">
    <source>
        <dbReference type="ARBA" id="ARBA00040745"/>
    </source>
</evidence>
<dbReference type="SMART" id="SM00382">
    <property type="entry name" value="AAA"/>
    <property type="match status" value="1"/>
</dbReference>
<name>A0AAD7ZYP4_DIPPU</name>
<dbReference type="Pfam" id="PF21960">
    <property type="entry name" value="RCF1-5-like_lid"/>
    <property type="match status" value="1"/>
</dbReference>
<dbReference type="CDD" id="cd00009">
    <property type="entry name" value="AAA"/>
    <property type="match status" value="1"/>
</dbReference>
<dbReference type="Gene3D" id="1.10.8.60">
    <property type="match status" value="1"/>
</dbReference>
<gene>
    <name evidence="10" type="ORF">L9F63_017679</name>
</gene>
<dbReference type="Gene3D" id="3.40.50.300">
    <property type="entry name" value="P-loop containing nucleotide triphosphate hydrolases"/>
    <property type="match status" value="1"/>
</dbReference>
<dbReference type="SUPFAM" id="SSF48019">
    <property type="entry name" value="post-AAA+ oligomerization domain-like"/>
    <property type="match status" value="1"/>
</dbReference>
<dbReference type="InterPro" id="IPR047854">
    <property type="entry name" value="RFC_lid"/>
</dbReference>
<dbReference type="Gene3D" id="1.20.272.10">
    <property type="match status" value="1"/>
</dbReference>
<dbReference type="GO" id="GO:0005524">
    <property type="term" value="F:ATP binding"/>
    <property type="evidence" value="ECO:0007669"/>
    <property type="project" value="UniProtKB-KW"/>
</dbReference>
<comment type="caution">
    <text evidence="10">The sequence shown here is derived from an EMBL/GenBank/DDBJ whole genome shotgun (WGS) entry which is preliminary data.</text>
</comment>
<keyword evidence="11" id="KW-1185">Reference proteome</keyword>
<evidence type="ECO:0000259" key="9">
    <source>
        <dbReference type="SMART" id="SM00382"/>
    </source>
</evidence>
<dbReference type="InterPro" id="IPR003959">
    <property type="entry name" value="ATPase_AAA_core"/>
</dbReference>
<dbReference type="InterPro" id="IPR008921">
    <property type="entry name" value="DNA_pol3_clamp-load_cplx_C"/>
</dbReference>